<organism evidence="1 2">
    <name type="scientific">Daphnia sinensis</name>
    <dbReference type="NCBI Taxonomy" id="1820382"/>
    <lineage>
        <taxon>Eukaryota</taxon>
        <taxon>Metazoa</taxon>
        <taxon>Ecdysozoa</taxon>
        <taxon>Arthropoda</taxon>
        <taxon>Crustacea</taxon>
        <taxon>Branchiopoda</taxon>
        <taxon>Diplostraca</taxon>
        <taxon>Cladocera</taxon>
        <taxon>Anomopoda</taxon>
        <taxon>Daphniidae</taxon>
        <taxon>Daphnia</taxon>
        <taxon>Daphnia similis group</taxon>
    </lineage>
</organism>
<sequence>MLDWMLKLTTSYLKGIVDPIMQKSGMILHVLQLGPVSANFFVKKLPFFGLCLQMHLEMWFSQTHECLLEDRMVSYTGYSRNLSSQRRDGGESKVSVIFLYKKCPLVEHSSLLLSSFSAFCYGPRVCFLLIRSCIRTLAEDNALYPNEIPHITSLKLNISL</sequence>
<keyword evidence="2" id="KW-1185">Reference proteome</keyword>
<proteinExistence type="predicted"/>
<evidence type="ECO:0000313" key="2">
    <source>
        <dbReference type="Proteomes" id="UP000820818"/>
    </source>
</evidence>
<reference evidence="1 2" key="1">
    <citation type="submission" date="2022-05" db="EMBL/GenBank/DDBJ databases">
        <title>A multi-omics perspective on studying reproductive biology in Daphnia sinensis.</title>
        <authorList>
            <person name="Jia J."/>
        </authorList>
    </citation>
    <scope>NUCLEOTIDE SEQUENCE [LARGE SCALE GENOMIC DNA]</scope>
    <source>
        <strain evidence="1 2">WSL</strain>
    </source>
</reference>
<name>A0AAD5Q053_9CRUS</name>
<accession>A0AAD5Q053</accession>
<comment type="caution">
    <text evidence="1">The sequence shown here is derived from an EMBL/GenBank/DDBJ whole genome shotgun (WGS) entry which is preliminary data.</text>
</comment>
<protein>
    <submittedName>
        <fullName evidence="1">Uncharacterized protein</fullName>
    </submittedName>
</protein>
<dbReference type="EMBL" id="WJBH02000003">
    <property type="protein sequence ID" value="KAI9561900.1"/>
    <property type="molecule type" value="Genomic_DNA"/>
</dbReference>
<dbReference type="AlphaFoldDB" id="A0AAD5Q053"/>
<evidence type="ECO:0000313" key="1">
    <source>
        <dbReference type="EMBL" id="KAI9561900.1"/>
    </source>
</evidence>
<gene>
    <name evidence="1" type="ORF">GHT06_012862</name>
</gene>
<dbReference type="Proteomes" id="UP000820818">
    <property type="component" value="Linkage Group LG3"/>
</dbReference>